<dbReference type="Proteomes" id="UP000241769">
    <property type="component" value="Unassembled WGS sequence"/>
</dbReference>
<evidence type="ECO:0000259" key="2">
    <source>
        <dbReference type="Pfam" id="PF03457"/>
    </source>
</evidence>
<dbReference type="Gene3D" id="6.10.140.530">
    <property type="match status" value="1"/>
</dbReference>
<keyword evidence="4" id="KW-1185">Reference proteome</keyword>
<evidence type="ECO:0000256" key="1">
    <source>
        <dbReference type="SAM" id="MobiDB-lite"/>
    </source>
</evidence>
<comment type="caution">
    <text evidence="3">The sequence shown here is derived from an EMBL/GenBank/DDBJ whole genome shotgun (WGS) entry which is preliminary data.</text>
</comment>
<feature type="compositionally biased region" description="Basic and acidic residues" evidence="1">
    <location>
        <begin position="131"/>
        <end position="140"/>
    </location>
</feature>
<reference evidence="3 4" key="1">
    <citation type="journal article" date="2018" name="Genome Biol. Evol.">
        <title>Multiple Roots of Fruiting Body Formation in Amoebozoa.</title>
        <authorList>
            <person name="Hillmann F."/>
            <person name="Forbes G."/>
            <person name="Novohradska S."/>
            <person name="Ferling I."/>
            <person name="Riege K."/>
            <person name="Groth M."/>
            <person name="Westermann M."/>
            <person name="Marz M."/>
            <person name="Spaller T."/>
            <person name="Winckler T."/>
            <person name="Schaap P."/>
            <person name="Glockner G."/>
        </authorList>
    </citation>
    <scope>NUCLEOTIDE SEQUENCE [LARGE SCALE GENOMIC DNA]</scope>
    <source>
        <strain evidence="3 4">Jena</strain>
    </source>
</reference>
<organism evidence="3 4">
    <name type="scientific">Planoprotostelium fungivorum</name>
    <dbReference type="NCBI Taxonomy" id="1890364"/>
    <lineage>
        <taxon>Eukaryota</taxon>
        <taxon>Amoebozoa</taxon>
        <taxon>Evosea</taxon>
        <taxon>Variosea</taxon>
        <taxon>Cavosteliida</taxon>
        <taxon>Cavosteliaceae</taxon>
        <taxon>Planoprotostelium</taxon>
    </lineage>
</organism>
<accession>A0A2P6N370</accession>
<dbReference type="Pfam" id="PF03457">
    <property type="entry name" value="HA"/>
    <property type="match status" value="1"/>
</dbReference>
<dbReference type="PANTHER" id="PTHR33418">
    <property type="entry name" value="HELICASE-ASSOCIATED"/>
    <property type="match status" value="1"/>
</dbReference>
<feature type="domain" description="Helicase-associated" evidence="2">
    <location>
        <begin position="196"/>
        <end position="254"/>
    </location>
</feature>
<evidence type="ECO:0000313" key="3">
    <source>
        <dbReference type="EMBL" id="PRP78383.1"/>
    </source>
</evidence>
<feature type="compositionally biased region" description="Polar residues" evidence="1">
    <location>
        <begin position="141"/>
        <end position="150"/>
    </location>
</feature>
<feature type="region of interest" description="Disordered" evidence="1">
    <location>
        <begin position="257"/>
        <end position="292"/>
    </location>
</feature>
<feature type="compositionally biased region" description="Low complexity" evidence="1">
    <location>
        <begin position="272"/>
        <end position="292"/>
    </location>
</feature>
<dbReference type="EMBL" id="MDYQ01000227">
    <property type="protein sequence ID" value="PRP78383.1"/>
    <property type="molecule type" value="Genomic_DNA"/>
</dbReference>
<dbReference type="InterPro" id="IPR005114">
    <property type="entry name" value="Helicase_assoc"/>
</dbReference>
<evidence type="ECO:0000313" key="4">
    <source>
        <dbReference type="Proteomes" id="UP000241769"/>
    </source>
</evidence>
<name>A0A2P6N370_9EUKA</name>
<feature type="region of interest" description="Disordered" evidence="1">
    <location>
        <begin position="113"/>
        <end position="155"/>
    </location>
</feature>
<sequence length="292" mass="33726">MRIASGSFFRDIRNGITPIKHNESLRMQVFLDIDHTSGLVLRACWVGKHNEYTREEAGTVTTKTHTHVEMDEPQKNQEGEDSSLKHLIKSFLFFPDELQSTHRHFPALTQCGSIRLDSSLPPPFRSTNPMEDTKRPEQQPKEQQWPTPSKEQPPVLHRAPFHEMQRAGSIAETNTPPSHTSDEEEEDNGNAINGVWMRHYEELRRFKSLHHHTNVTRTKKDTRKLGNWVAEQRRKKKQGRLNQQQIDFLTAAGFEWEKRRKRSSREEPASPPSDFASTASSALMSLSQSGRW</sequence>
<dbReference type="PANTHER" id="PTHR33418:SF1">
    <property type="entry name" value="HELICASE-ASSOCIATED DOMAIN-CONTAINING PROTEIN"/>
    <property type="match status" value="1"/>
</dbReference>
<dbReference type="InParanoid" id="A0A2P6N370"/>
<protein>
    <recommendedName>
        <fullName evidence="2">Helicase-associated domain-containing protein</fullName>
    </recommendedName>
</protein>
<dbReference type="AlphaFoldDB" id="A0A2P6N370"/>
<gene>
    <name evidence="3" type="ORF">PROFUN_13795</name>
</gene>
<proteinExistence type="predicted"/>